<geneLocation type="mitochondrion" evidence="7"/>
<keyword evidence="3 6" id="KW-0812">Transmembrane</keyword>
<dbReference type="PANTHER" id="PTHR30371">
    <property type="entry name" value="SEC-INDEPENDENT PROTEIN TRANSLOCASE PROTEIN TATC"/>
    <property type="match status" value="1"/>
</dbReference>
<keyword evidence="5 6" id="KW-0472">Membrane</keyword>
<dbReference type="AlphaFoldDB" id="A0A0U1XGV1"/>
<feature type="transmembrane region" description="Helical" evidence="6">
    <location>
        <begin position="20"/>
        <end position="43"/>
    </location>
</feature>
<dbReference type="GO" id="GO:0009977">
    <property type="term" value="F:proton motive force dependent protein transmembrane transporter activity"/>
    <property type="evidence" value="ECO:0007669"/>
    <property type="project" value="TreeGrafter"/>
</dbReference>
<feature type="transmembrane region" description="Helical" evidence="6">
    <location>
        <begin position="99"/>
        <end position="122"/>
    </location>
</feature>
<dbReference type="Pfam" id="PF00902">
    <property type="entry name" value="TatC"/>
    <property type="match status" value="1"/>
</dbReference>
<dbReference type="GeneID" id="20864685"/>
<evidence type="ECO:0000256" key="4">
    <source>
        <dbReference type="ARBA" id="ARBA00022989"/>
    </source>
</evidence>
<feature type="transmembrane region" description="Helical" evidence="6">
    <location>
        <begin position="210"/>
        <end position="230"/>
    </location>
</feature>
<keyword evidence="4 6" id="KW-1133">Transmembrane helix</keyword>
<name>A0A0U1XGV1_9PHAE</name>
<proteinExistence type="inferred from homology"/>
<reference evidence="7" key="1">
    <citation type="journal article" date="2014" name="Mitochondrial DNA">
        <title>Complete mitochondrial genome of the brown alga Colpomenia peregrina (Scytosiphonaceae, Phaeophyceae): genome characterization and comparative analyses.</title>
        <authorList>
            <person name="Liu F."/>
            <person name="Pang S."/>
            <person name="Li J."/>
            <person name="Li X."/>
        </authorList>
    </citation>
    <scope>NUCLEOTIDE SEQUENCE</scope>
</reference>
<protein>
    <submittedName>
        <fullName evidence="7">SecY-independent protein translocase component tatC</fullName>
    </submittedName>
</protein>
<dbReference type="GO" id="GO:0043953">
    <property type="term" value="P:protein transport by the Tat complex"/>
    <property type="evidence" value="ECO:0007669"/>
    <property type="project" value="TreeGrafter"/>
</dbReference>
<dbReference type="RefSeq" id="YP_009092605.1">
    <property type="nucleotide sequence ID" value="NC_025302.1"/>
</dbReference>
<comment type="subcellular location">
    <subcellularLocation>
        <location evidence="1">Membrane</location>
        <topology evidence="1">Multi-pass membrane protein</topology>
    </subcellularLocation>
</comment>
<evidence type="ECO:0000256" key="3">
    <source>
        <dbReference type="ARBA" id="ARBA00022692"/>
    </source>
</evidence>
<evidence type="ECO:0000256" key="6">
    <source>
        <dbReference type="SAM" id="Phobius"/>
    </source>
</evidence>
<dbReference type="InterPro" id="IPR002033">
    <property type="entry name" value="TatC"/>
</dbReference>
<dbReference type="GO" id="GO:0065002">
    <property type="term" value="P:intracellular protein transmembrane transport"/>
    <property type="evidence" value="ECO:0007669"/>
    <property type="project" value="TreeGrafter"/>
</dbReference>
<dbReference type="GO" id="GO:0033281">
    <property type="term" value="C:TAT protein transport complex"/>
    <property type="evidence" value="ECO:0007669"/>
    <property type="project" value="TreeGrafter"/>
</dbReference>
<evidence type="ECO:0000256" key="1">
    <source>
        <dbReference type="ARBA" id="ARBA00004141"/>
    </source>
</evidence>
<dbReference type="EMBL" id="KM244739">
    <property type="protein sequence ID" value="AIR12169.1"/>
    <property type="molecule type" value="Genomic_DNA"/>
</dbReference>
<evidence type="ECO:0000256" key="2">
    <source>
        <dbReference type="ARBA" id="ARBA00008882"/>
    </source>
</evidence>
<evidence type="ECO:0000313" key="7">
    <source>
        <dbReference type="EMBL" id="AIR12169.1"/>
    </source>
</evidence>
<feature type="transmembrane region" description="Helical" evidence="6">
    <location>
        <begin position="63"/>
        <end position="87"/>
    </location>
</feature>
<feature type="transmembrane region" description="Helical" evidence="6">
    <location>
        <begin position="186"/>
        <end position="204"/>
    </location>
</feature>
<keyword evidence="7" id="KW-0496">Mitochondrion</keyword>
<accession>A0A0U1XGV1</accession>
<evidence type="ECO:0000256" key="5">
    <source>
        <dbReference type="ARBA" id="ARBA00023136"/>
    </source>
</evidence>
<gene>
    <name evidence="7" type="primary">tatC</name>
    <name evidence="7" type="ORF">CopeMp07</name>
</gene>
<sequence length="246" mass="29227">MKKIRIFIYYLQELNYRLAYSVIGTLLLFSTTYIYKQSLIFLILPQGLSHFISAGLTEIFFTYMQLCTIISFSFGIILTVLQIYLFLRPGLFFYESKITLNLLIGIILFYTYLYLILFPLLVKFLWELFTTYSNNFTPIHLTFEPRLNDYLEHIQHLNKILSFSFPCLITLNLIQKYTKKILWVKYRGIAYIIVFSIAACLTPPDILSQTIVALPLIFFFELQIIFWALYQEYQKQLLIRQPIKTN</sequence>
<organism evidence="7">
    <name type="scientific">Colpomenia peregrina</name>
    <dbReference type="NCBI Taxonomy" id="27965"/>
    <lineage>
        <taxon>Eukaryota</taxon>
        <taxon>Sar</taxon>
        <taxon>Stramenopiles</taxon>
        <taxon>Ochrophyta</taxon>
        <taxon>PX clade</taxon>
        <taxon>Phaeophyceae</taxon>
        <taxon>Ectocarpales</taxon>
        <taxon>Scytosiphonaceae</taxon>
        <taxon>Colpomenia</taxon>
    </lineage>
</organism>
<dbReference type="PANTHER" id="PTHR30371:SF0">
    <property type="entry name" value="SEC-INDEPENDENT PROTEIN TRANSLOCASE PROTEIN TATC, CHLOROPLASTIC-RELATED"/>
    <property type="match status" value="1"/>
</dbReference>
<comment type="similarity">
    <text evidence="2">Belongs to the TatC family.</text>
</comment>